<sequence length="189" mass="19604">MSQSTRTLRPRVRTATRAAAVVLAAAGLGVAGTASSQAYTWSGRTNVPVMPTVYGVQGSHYDTGSAVTGPMWRQWLFQSGPVAQRTASGTQTVKVTYHVYRWNGSAWAAYANVSGSATIGSSVVSAKLPNLSYLPNAGSGYYSVGLSMVWTSAIGGVQGSVEVGMTQSGDYSCATTRPCTAGAGWVYLG</sequence>
<comment type="caution">
    <text evidence="2">The sequence shown here is derived from an EMBL/GenBank/DDBJ whole genome shotgun (WGS) entry which is preliminary data.</text>
</comment>
<feature type="signal peptide" evidence="1">
    <location>
        <begin position="1"/>
        <end position="38"/>
    </location>
</feature>
<evidence type="ECO:0000313" key="2">
    <source>
        <dbReference type="EMBL" id="TQJ08439.1"/>
    </source>
</evidence>
<keyword evidence="1" id="KW-0732">Signal</keyword>
<dbReference type="RefSeq" id="WP_141847955.1">
    <property type="nucleotide sequence ID" value="NZ_BAAAPR010000004.1"/>
</dbReference>
<accession>A0A542DZG3</accession>
<name>A0A542DZG3_9MICO</name>
<dbReference type="EMBL" id="VFMN01000001">
    <property type="protein sequence ID" value="TQJ08439.1"/>
    <property type="molecule type" value="Genomic_DNA"/>
</dbReference>
<proteinExistence type="predicted"/>
<evidence type="ECO:0000313" key="3">
    <source>
        <dbReference type="Proteomes" id="UP000317893"/>
    </source>
</evidence>
<feature type="chain" id="PRO_5038764649" description="Secreted protein" evidence="1">
    <location>
        <begin position="39"/>
        <end position="189"/>
    </location>
</feature>
<reference evidence="2 3" key="1">
    <citation type="submission" date="2019-06" db="EMBL/GenBank/DDBJ databases">
        <title>Sequencing the genomes of 1000 actinobacteria strains.</title>
        <authorList>
            <person name="Klenk H.-P."/>
        </authorList>
    </citation>
    <scope>NUCLEOTIDE SEQUENCE [LARGE SCALE GENOMIC DNA]</scope>
    <source>
        <strain evidence="2 3">DSM 18607</strain>
    </source>
</reference>
<gene>
    <name evidence="2" type="ORF">FB458_1527</name>
</gene>
<keyword evidence="3" id="KW-1185">Reference proteome</keyword>
<dbReference type="Proteomes" id="UP000317893">
    <property type="component" value="Unassembled WGS sequence"/>
</dbReference>
<evidence type="ECO:0008006" key="4">
    <source>
        <dbReference type="Google" id="ProtNLM"/>
    </source>
</evidence>
<organism evidence="2 3">
    <name type="scientific">Lapillicoccus jejuensis</name>
    <dbReference type="NCBI Taxonomy" id="402171"/>
    <lineage>
        <taxon>Bacteria</taxon>
        <taxon>Bacillati</taxon>
        <taxon>Actinomycetota</taxon>
        <taxon>Actinomycetes</taxon>
        <taxon>Micrococcales</taxon>
        <taxon>Intrasporangiaceae</taxon>
        <taxon>Lapillicoccus</taxon>
    </lineage>
</organism>
<evidence type="ECO:0000256" key="1">
    <source>
        <dbReference type="SAM" id="SignalP"/>
    </source>
</evidence>
<dbReference type="AlphaFoldDB" id="A0A542DZG3"/>
<protein>
    <recommendedName>
        <fullName evidence="4">Secreted protein</fullName>
    </recommendedName>
</protein>
<dbReference type="OrthoDB" id="9948330at2"/>